<dbReference type="Pfam" id="PF10346">
    <property type="entry name" value="Con-6"/>
    <property type="match status" value="2"/>
</dbReference>
<evidence type="ECO:0008006" key="4">
    <source>
        <dbReference type="Google" id="ProtNLM"/>
    </source>
</evidence>
<gene>
    <name evidence="2" type="ORF">SISNIDRAFT_460135</name>
</gene>
<dbReference type="OrthoDB" id="5419162at2759"/>
<dbReference type="PANTHER" id="PTHR36576">
    <property type="entry name" value="UPF0654 PROTEIN C11D3.01C-RELATED"/>
    <property type="match status" value="1"/>
</dbReference>
<feature type="region of interest" description="Disordered" evidence="1">
    <location>
        <begin position="126"/>
        <end position="150"/>
    </location>
</feature>
<dbReference type="InterPro" id="IPR018824">
    <property type="entry name" value="Conidiation-specific_6"/>
</dbReference>
<protein>
    <recommendedName>
        <fullName evidence="4">Conidiation protein 6</fullName>
    </recommendedName>
</protein>
<proteinExistence type="predicted"/>
<evidence type="ECO:0000256" key="1">
    <source>
        <dbReference type="SAM" id="MobiDB-lite"/>
    </source>
</evidence>
<sequence>MSSDAAVASESNMELDAHTTHVLRGHKATISNPNTSDEAKAHSTAILAEHGISYTPPNPSSSKPSIAETINNATSTSTENGVPTVDGKSVNQVIGGYKASLMNPYVSAEAKERSLEILEAVGVDVRVDSSTSSETGPGNEGQVVESEESS</sequence>
<feature type="compositionally biased region" description="Polar residues" evidence="1">
    <location>
        <begin position="60"/>
        <end position="81"/>
    </location>
</feature>
<dbReference type="EMBL" id="KV419440">
    <property type="protein sequence ID" value="KZS88076.1"/>
    <property type="molecule type" value="Genomic_DNA"/>
</dbReference>
<dbReference type="GO" id="GO:0005737">
    <property type="term" value="C:cytoplasm"/>
    <property type="evidence" value="ECO:0007669"/>
    <property type="project" value="TreeGrafter"/>
</dbReference>
<dbReference type="PANTHER" id="PTHR36576:SF1">
    <property type="entry name" value="UPF0654 PROTEIN C11D3.01C-RELATED"/>
    <property type="match status" value="1"/>
</dbReference>
<accession>A0A164NVC7</accession>
<reference evidence="2 3" key="1">
    <citation type="journal article" date="2016" name="Mol. Biol. Evol.">
        <title>Comparative Genomics of Early-Diverging Mushroom-Forming Fungi Provides Insights into the Origins of Lignocellulose Decay Capabilities.</title>
        <authorList>
            <person name="Nagy L.G."/>
            <person name="Riley R."/>
            <person name="Tritt A."/>
            <person name="Adam C."/>
            <person name="Daum C."/>
            <person name="Floudas D."/>
            <person name="Sun H."/>
            <person name="Yadav J.S."/>
            <person name="Pangilinan J."/>
            <person name="Larsson K.H."/>
            <person name="Matsuura K."/>
            <person name="Barry K."/>
            <person name="Labutti K."/>
            <person name="Kuo R."/>
            <person name="Ohm R.A."/>
            <person name="Bhattacharya S.S."/>
            <person name="Shirouzu T."/>
            <person name="Yoshinaga Y."/>
            <person name="Martin F.M."/>
            <person name="Grigoriev I.V."/>
            <person name="Hibbett D.S."/>
        </authorList>
    </citation>
    <scope>NUCLEOTIDE SEQUENCE [LARGE SCALE GENOMIC DNA]</scope>
    <source>
        <strain evidence="2 3">HHB9708</strain>
    </source>
</reference>
<keyword evidence="3" id="KW-1185">Reference proteome</keyword>
<dbReference type="Proteomes" id="UP000076722">
    <property type="component" value="Unassembled WGS sequence"/>
</dbReference>
<evidence type="ECO:0000313" key="3">
    <source>
        <dbReference type="Proteomes" id="UP000076722"/>
    </source>
</evidence>
<dbReference type="InterPro" id="IPR052670">
    <property type="entry name" value="UPF0654_domain"/>
</dbReference>
<organism evidence="2 3">
    <name type="scientific">Sistotremastrum niveocremeum HHB9708</name>
    <dbReference type="NCBI Taxonomy" id="1314777"/>
    <lineage>
        <taxon>Eukaryota</taxon>
        <taxon>Fungi</taxon>
        <taxon>Dikarya</taxon>
        <taxon>Basidiomycota</taxon>
        <taxon>Agaricomycotina</taxon>
        <taxon>Agaricomycetes</taxon>
        <taxon>Sistotremastrales</taxon>
        <taxon>Sistotremastraceae</taxon>
        <taxon>Sertulicium</taxon>
        <taxon>Sertulicium niveocremeum</taxon>
    </lineage>
</organism>
<feature type="region of interest" description="Disordered" evidence="1">
    <location>
        <begin position="1"/>
        <end position="86"/>
    </location>
</feature>
<name>A0A164NVC7_9AGAM</name>
<dbReference type="AlphaFoldDB" id="A0A164NVC7"/>
<evidence type="ECO:0000313" key="2">
    <source>
        <dbReference type="EMBL" id="KZS88076.1"/>
    </source>
</evidence>